<reference evidence="1 2" key="1">
    <citation type="journal article" date="2019" name="Commun. Biol.">
        <title>The bagworm genome reveals a unique fibroin gene that provides high tensile strength.</title>
        <authorList>
            <person name="Kono N."/>
            <person name="Nakamura H."/>
            <person name="Ohtoshi R."/>
            <person name="Tomita M."/>
            <person name="Numata K."/>
            <person name="Arakawa K."/>
        </authorList>
    </citation>
    <scope>NUCLEOTIDE SEQUENCE [LARGE SCALE GENOMIC DNA]</scope>
</reference>
<gene>
    <name evidence="1" type="ORF">EVAR_57342_1</name>
</gene>
<dbReference type="AlphaFoldDB" id="A0A4C1Z6L6"/>
<dbReference type="Proteomes" id="UP000299102">
    <property type="component" value="Unassembled WGS sequence"/>
</dbReference>
<evidence type="ECO:0000313" key="2">
    <source>
        <dbReference type="Proteomes" id="UP000299102"/>
    </source>
</evidence>
<evidence type="ECO:0000313" key="1">
    <source>
        <dbReference type="EMBL" id="GBP82783.1"/>
    </source>
</evidence>
<dbReference type="EMBL" id="BGZK01001586">
    <property type="protein sequence ID" value="GBP82783.1"/>
    <property type="molecule type" value="Genomic_DNA"/>
</dbReference>
<name>A0A4C1Z6L6_EUMVA</name>
<keyword evidence="2" id="KW-1185">Reference proteome</keyword>
<proteinExistence type="predicted"/>
<accession>A0A4C1Z6L6</accession>
<comment type="caution">
    <text evidence="1">The sequence shown here is derived from an EMBL/GenBank/DDBJ whole genome shotgun (WGS) entry which is preliminary data.</text>
</comment>
<protein>
    <submittedName>
        <fullName evidence="1">Uncharacterized protein</fullName>
    </submittedName>
</protein>
<organism evidence="1 2">
    <name type="scientific">Eumeta variegata</name>
    <name type="common">Bagworm moth</name>
    <name type="synonym">Eumeta japonica</name>
    <dbReference type="NCBI Taxonomy" id="151549"/>
    <lineage>
        <taxon>Eukaryota</taxon>
        <taxon>Metazoa</taxon>
        <taxon>Ecdysozoa</taxon>
        <taxon>Arthropoda</taxon>
        <taxon>Hexapoda</taxon>
        <taxon>Insecta</taxon>
        <taxon>Pterygota</taxon>
        <taxon>Neoptera</taxon>
        <taxon>Endopterygota</taxon>
        <taxon>Lepidoptera</taxon>
        <taxon>Glossata</taxon>
        <taxon>Ditrysia</taxon>
        <taxon>Tineoidea</taxon>
        <taxon>Psychidae</taxon>
        <taxon>Oiketicinae</taxon>
        <taxon>Eumeta</taxon>
    </lineage>
</organism>
<sequence length="152" mass="16856">MRPRKPFSIFLHVHETNHASRSRSRALGNRLQTPIQTEECVNISDDQLLHTMCSRIGGESGRLAFYGCRPDVKVGHGGCGVSRLRKKSDRATAVGGRAGKVRARAAARALTPILKLVPPLCLSMLHYMIRVTNRKNPPTRNPVTYTERVSSL</sequence>